<evidence type="ECO:0000256" key="8">
    <source>
        <dbReference type="ARBA" id="ARBA00022989"/>
    </source>
</evidence>
<sequence length="423" mass="45900">MKTILIFLIVFSVIVVVHEFGHYYFAKRAGILVREFSIGMGPKLFSQQAESGTTFTIRMLPLGGYVRLAGMGEEADEVQPGMTAGLTLNEDSVVEAINTSSHSTNEELPLQVDEVDLSREMFISGITLGQDELVRFPVSKTANIIEPDGTFIPVAPIERTYERASVKSKILTNIAGPINNFILAILTFMIVGFMIPGIPTGSNQIGDVIENSSAQVAGLKGGDRIVEIDGHSVTNWNDLTSQIMQHPDETVAVVYERQGQAHEVEVNIDAIFEDGSGQSYGQLGVTQSIDTHLLSRLKYGFTQTWAVIVNVVGTIIAMLTRRVGLNQLGGPVAIAQITGQVVQENSFVLLLQFVGMLSANLGMMNLLPVPALDGGKIVLNIIEGVRGKPLSQEKEGIITIIGVGLLLLLMIVVTWNDIMRLLR</sequence>
<gene>
    <name evidence="13" type="primary">rseP</name>
    <name evidence="13" type="ORF">CJ205_05615</name>
</gene>
<dbReference type="Pfam" id="PF02163">
    <property type="entry name" value="Peptidase_M50"/>
    <property type="match status" value="1"/>
</dbReference>
<name>A0A2N6SM83_9LACT</name>
<dbReference type="EMBL" id="PNHE01000022">
    <property type="protein sequence ID" value="PMC58166.1"/>
    <property type="molecule type" value="Genomic_DNA"/>
</dbReference>
<feature type="transmembrane region" description="Helical" evidence="11">
    <location>
        <begin position="6"/>
        <end position="25"/>
    </location>
</feature>
<dbReference type="STRING" id="84521.SAMN04487994_101226"/>
<organism evidence="13 14">
    <name type="scientific">Dolosicoccus paucivorans</name>
    <dbReference type="NCBI Taxonomy" id="84521"/>
    <lineage>
        <taxon>Bacteria</taxon>
        <taxon>Bacillati</taxon>
        <taxon>Bacillota</taxon>
        <taxon>Bacilli</taxon>
        <taxon>Lactobacillales</taxon>
        <taxon>Aerococcaceae</taxon>
        <taxon>Dolosicoccus</taxon>
    </lineage>
</organism>
<feature type="transmembrane region" description="Helical" evidence="11">
    <location>
        <begin position="300"/>
        <end position="319"/>
    </location>
</feature>
<evidence type="ECO:0000256" key="5">
    <source>
        <dbReference type="ARBA" id="ARBA00022692"/>
    </source>
</evidence>
<dbReference type="CDD" id="cd06163">
    <property type="entry name" value="S2P-M50_PDZ_RseP-like"/>
    <property type="match status" value="1"/>
</dbReference>
<dbReference type="AlphaFoldDB" id="A0A2N6SM83"/>
<evidence type="ECO:0000256" key="10">
    <source>
        <dbReference type="ARBA" id="ARBA00023136"/>
    </source>
</evidence>
<reference evidence="13 14" key="1">
    <citation type="submission" date="2017-09" db="EMBL/GenBank/DDBJ databases">
        <title>Bacterial strain isolated from the female urinary microbiota.</title>
        <authorList>
            <person name="Thomas-White K."/>
            <person name="Kumar N."/>
            <person name="Forster S."/>
            <person name="Putonti C."/>
            <person name="Lawley T."/>
            <person name="Wolfe A.J."/>
        </authorList>
    </citation>
    <scope>NUCLEOTIDE SEQUENCE [LARGE SCALE GENOMIC DNA]</scope>
    <source>
        <strain evidence="13 14">UMB0852</strain>
    </source>
</reference>
<keyword evidence="8 11" id="KW-1133">Transmembrane helix</keyword>
<keyword evidence="10 11" id="KW-0472">Membrane</keyword>
<dbReference type="EC" id="3.4.24.-" evidence="11"/>
<feature type="transmembrane region" description="Helical" evidence="11">
    <location>
        <begin position="396"/>
        <end position="415"/>
    </location>
</feature>
<comment type="cofactor">
    <cofactor evidence="1 11">
        <name>Zn(2+)</name>
        <dbReference type="ChEBI" id="CHEBI:29105"/>
    </cofactor>
</comment>
<accession>A0A2N6SM83</accession>
<dbReference type="Pfam" id="PF17820">
    <property type="entry name" value="PDZ_6"/>
    <property type="match status" value="1"/>
</dbReference>
<evidence type="ECO:0000256" key="2">
    <source>
        <dbReference type="ARBA" id="ARBA00004141"/>
    </source>
</evidence>
<dbReference type="InterPro" id="IPR036034">
    <property type="entry name" value="PDZ_sf"/>
</dbReference>
<evidence type="ECO:0000256" key="6">
    <source>
        <dbReference type="ARBA" id="ARBA00022801"/>
    </source>
</evidence>
<dbReference type="SMART" id="SM00228">
    <property type="entry name" value="PDZ"/>
    <property type="match status" value="1"/>
</dbReference>
<comment type="similarity">
    <text evidence="3 11">Belongs to the peptidase M50B family.</text>
</comment>
<evidence type="ECO:0000259" key="12">
    <source>
        <dbReference type="SMART" id="SM00228"/>
    </source>
</evidence>
<evidence type="ECO:0000256" key="7">
    <source>
        <dbReference type="ARBA" id="ARBA00022833"/>
    </source>
</evidence>
<keyword evidence="6 11" id="KW-0378">Hydrolase</keyword>
<dbReference type="InterPro" id="IPR004387">
    <property type="entry name" value="Pept_M50_Zn"/>
</dbReference>
<keyword evidence="11" id="KW-0479">Metal-binding</keyword>
<feature type="transmembrane region" description="Helical" evidence="11">
    <location>
        <begin position="347"/>
        <end position="367"/>
    </location>
</feature>
<dbReference type="PANTHER" id="PTHR42837">
    <property type="entry name" value="REGULATOR OF SIGMA-E PROTEASE RSEP"/>
    <property type="match status" value="1"/>
</dbReference>
<evidence type="ECO:0000256" key="3">
    <source>
        <dbReference type="ARBA" id="ARBA00007931"/>
    </source>
</evidence>
<protein>
    <recommendedName>
        <fullName evidence="11">Zinc metalloprotease</fullName>
        <ecNumber evidence="11">3.4.24.-</ecNumber>
    </recommendedName>
</protein>
<dbReference type="Gene3D" id="2.30.42.10">
    <property type="match status" value="1"/>
</dbReference>
<dbReference type="InterPro" id="IPR041489">
    <property type="entry name" value="PDZ_6"/>
</dbReference>
<dbReference type="CDD" id="cd23081">
    <property type="entry name" value="cpPDZ_EcRseP-like"/>
    <property type="match status" value="1"/>
</dbReference>
<dbReference type="InterPro" id="IPR008915">
    <property type="entry name" value="Peptidase_M50"/>
</dbReference>
<evidence type="ECO:0000256" key="1">
    <source>
        <dbReference type="ARBA" id="ARBA00001947"/>
    </source>
</evidence>
<feature type="domain" description="PDZ" evidence="12">
    <location>
        <begin position="184"/>
        <end position="259"/>
    </location>
</feature>
<keyword evidence="14" id="KW-1185">Reference proteome</keyword>
<dbReference type="GO" id="GO:0004222">
    <property type="term" value="F:metalloendopeptidase activity"/>
    <property type="evidence" value="ECO:0007669"/>
    <property type="project" value="InterPro"/>
</dbReference>
<dbReference type="GO" id="GO:0006508">
    <property type="term" value="P:proteolysis"/>
    <property type="evidence" value="ECO:0007669"/>
    <property type="project" value="UniProtKB-KW"/>
</dbReference>
<evidence type="ECO:0000313" key="14">
    <source>
        <dbReference type="Proteomes" id="UP000235682"/>
    </source>
</evidence>
<comment type="caution">
    <text evidence="13">The sequence shown here is derived from an EMBL/GenBank/DDBJ whole genome shotgun (WGS) entry which is preliminary data.</text>
</comment>
<evidence type="ECO:0000313" key="13">
    <source>
        <dbReference type="EMBL" id="PMC58166.1"/>
    </source>
</evidence>
<keyword evidence="9 11" id="KW-0482">Metalloprotease</keyword>
<keyword evidence="5 11" id="KW-0812">Transmembrane</keyword>
<dbReference type="SUPFAM" id="SSF50156">
    <property type="entry name" value="PDZ domain-like"/>
    <property type="match status" value="1"/>
</dbReference>
<dbReference type="Proteomes" id="UP000235682">
    <property type="component" value="Unassembled WGS sequence"/>
</dbReference>
<dbReference type="GO" id="GO:0046872">
    <property type="term" value="F:metal ion binding"/>
    <property type="evidence" value="ECO:0007669"/>
    <property type="project" value="UniProtKB-KW"/>
</dbReference>
<comment type="subcellular location">
    <subcellularLocation>
        <location evidence="2">Membrane</location>
        <topology evidence="2">Multi-pass membrane protein</topology>
    </subcellularLocation>
</comment>
<dbReference type="RefSeq" id="WP_102233342.1">
    <property type="nucleotide sequence ID" value="NZ_PNHE01000022.1"/>
</dbReference>
<dbReference type="InterPro" id="IPR001478">
    <property type="entry name" value="PDZ"/>
</dbReference>
<evidence type="ECO:0000256" key="4">
    <source>
        <dbReference type="ARBA" id="ARBA00022670"/>
    </source>
</evidence>
<dbReference type="PANTHER" id="PTHR42837:SF2">
    <property type="entry name" value="MEMBRANE METALLOPROTEASE ARASP2, CHLOROPLASTIC-RELATED"/>
    <property type="match status" value="1"/>
</dbReference>
<proteinExistence type="inferred from homology"/>
<dbReference type="GO" id="GO:0016020">
    <property type="term" value="C:membrane"/>
    <property type="evidence" value="ECO:0007669"/>
    <property type="project" value="UniProtKB-SubCell"/>
</dbReference>
<feature type="transmembrane region" description="Helical" evidence="11">
    <location>
        <begin position="178"/>
        <end position="198"/>
    </location>
</feature>
<dbReference type="NCBIfam" id="TIGR00054">
    <property type="entry name" value="RIP metalloprotease RseP"/>
    <property type="match status" value="1"/>
</dbReference>
<evidence type="ECO:0000256" key="9">
    <source>
        <dbReference type="ARBA" id="ARBA00023049"/>
    </source>
</evidence>
<keyword evidence="7 11" id="KW-0862">Zinc</keyword>
<evidence type="ECO:0000256" key="11">
    <source>
        <dbReference type="RuleBase" id="RU362031"/>
    </source>
</evidence>
<keyword evidence="4 13" id="KW-0645">Protease</keyword>